<comment type="similarity">
    <text evidence="3 10">Belongs to the cytochrome P450 family.</text>
</comment>
<dbReference type="EMBL" id="JABBWK010000003">
    <property type="protein sequence ID" value="KAG1907516.1"/>
    <property type="molecule type" value="Genomic_DNA"/>
</dbReference>
<evidence type="ECO:0000256" key="4">
    <source>
        <dbReference type="ARBA" id="ARBA00022617"/>
    </source>
</evidence>
<feature type="binding site" description="axial binding residue" evidence="9">
    <location>
        <position position="465"/>
    </location>
    <ligand>
        <name>heme</name>
        <dbReference type="ChEBI" id="CHEBI:30413"/>
    </ligand>
    <ligandPart>
        <name>Fe</name>
        <dbReference type="ChEBI" id="CHEBI:18248"/>
    </ligandPart>
</feature>
<dbReference type="PRINTS" id="PR00463">
    <property type="entry name" value="EP450I"/>
</dbReference>
<sequence>MGPRAINKVIMLALTNVTALDLCLACVGVYLLKQVFNKKNPPYPPGPPGRPIIGNVLDVPYIRPWLTFTDWGNKYGDISHINVLGRHIVVVNSVKTAMDMLDNKSTIYSDRPTLPVGGELIGWKNVMVLLPYGDQLRRHCKNFHGVIGTRAAVAIYNQVVEVETHRFLMRLFAKPDQLQVHVRHTAGAVILRISHGYEVKENDDPFVDLADRVMAQWSHVTAPGAFLADVVPFLIKVPEWFPGADFKRLAREWHDDLEELVCAPHKFVVDQMAAGIAPESFTSNLLRSGSLAAEDEHIVKWSAAALYAGASDTVGPSLYISNNHLLRAAHFSQTVSTINAFFLAMTLFPDVQKKAQAEIDAVIGPDRLPSFADQDYLPYIGALVKETLRWHSVIPTGFAHCVSQDDIHDGYYIPKGSLIMTNIWFMMNDPKRYANPSQFNPERFLGKEPETDPRTICFGFGRRICPGIHLAEASVWLSAVMSLAVFDISKVVENGIEITPEVDPLSGTISHLKPFKCSIEPRSSRAVALIEQDVDY</sequence>
<dbReference type="GO" id="GO:0020037">
    <property type="term" value="F:heme binding"/>
    <property type="evidence" value="ECO:0007669"/>
    <property type="project" value="InterPro"/>
</dbReference>
<evidence type="ECO:0000256" key="8">
    <source>
        <dbReference type="ARBA" id="ARBA00023033"/>
    </source>
</evidence>
<comment type="caution">
    <text evidence="13">The sequence shown here is derived from an EMBL/GenBank/DDBJ whole genome shotgun (WGS) entry which is preliminary data.</text>
</comment>
<dbReference type="InterPro" id="IPR050364">
    <property type="entry name" value="Cytochrome_P450_fung"/>
</dbReference>
<dbReference type="Gene3D" id="1.10.630.10">
    <property type="entry name" value="Cytochrome P450"/>
    <property type="match status" value="1"/>
</dbReference>
<name>A0AAD4EK41_9AGAM</name>
<dbReference type="GO" id="GO:0016705">
    <property type="term" value="F:oxidoreductase activity, acting on paired donors, with incorporation or reduction of molecular oxygen"/>
    <property type="evidence" value="ECO:0007669"/>
    <property type="project" value="InterPro"/>
</dbReference>
<dbReference type="InterPro" id="IPR002401">
    <property type="entry name" value="Cyt_P450_E_grp-I"/>
</dbReference>
<keyword evidence="12" id="KW-0732">Signal</keyword>
<dbReference type="InterPro" id="IPR036396">
    <property type="entry name" value="Cyt_P450_sf"/>
</dbReference>
<reference evidence="13" key="1">
    <citation type="journal article" date="2020" name="New Phytol.">
        <title>Comparative genomics reveals dynamic genome evolution in host specialist ectomycorrhizal fungi.</title>
        <authorList>
            <person name="Lofgren L.A."/>
            <person name="Nguyen N.H."/>
            <person name="Vilgalys R."/>
            <person name="Ruytinx J."/>
            <person name="Liao H.L."/>
            <person name="Branco S."/>
            <person name="Kuo A."/>
            <person name="LaButti K."/>
            <person name="Lipzen A."/>
            <person name="Andreopoulos W."/>
            <person name="Pangilinan J."/>
            <person name="Riley R."/>
            <person name="Hundley H."/>
            <person name="Na H."/>
            <person name="Barry K."/>
            <person name="Grigoriev I.V."/>
            <person name="Stajich J.E."/>
            <person name="Kennedy P.G."/>
        </authorList>
    </citation>
    <scope>NUCLEOTIDE SEQUENCE</scope>
    <source>
        <strain evidence="13">FC203</strain>
    </source>
</reference>
<evidence type="ECO:0000256" key="2">
    <source>
        <dbReference type="ARBA" id="ARBA00005179"/>
    </source>
</evidence>
<evidence type="ECO:0000256" key="11">
    <source>
        <dbReference type="SAM" id="Phobius"/>
    </source>
</evidence>
<evidence type="ECO:0000313" key="14">
    <source>
        <dbReference type="Proteomes" id="UP001195769"/>
    </source>
</evidence>
<keyword evidence="5 9" id="KW-0479">Metal-binding</keyword>
<protein>
    <submittedName>
        <fullName evidence="13">Cytochrome P450</fullName>
    </submittedName>
</protein>
<accession>A0AAD4EK41</accession>
<keyword evidence="6 10" id="KW-0560">Oxidoreductase</keyword>
<keyword evidence="11" id="KW-0472">Membrane</keyword>
<evidence type="ECO:0000256" key="7">
    <source>
        <dbReference type="ARBA" id="ARBA00023004"/>
    </source>
</evidence>
<dbReference type="PROSITE" id="PS00086">
    <property type="entry name" value="CYTOCHROME_P450"/>
    <property type="match status" value="1"/>
</dbReference>
<keyword evidence="8 10" id="KW-0503">Monooxygenase</keyword>
<dbReference type="InterPro" id="IPR001128">
    <property type="entry name" value="Cyt_P450"/>
</dbReference>
<evidence type="ECO:0000256" key="5">
    <source>
        <dbReference type="ARBA" id="ARBA00022723"/>
    </source>
</evidence>
<evidence type="ECO:0000256" key="1">
    <source>
        <dbReference type="ARBA" id="ARBA00001971"/>
    </source>
</evidence>
<feature type="signal peptide" evidence="12">
    <location>
        <begin position="1"/>
        <end position="19"/>
    </location>
</feature>
<organism evidence="13 14">
    <name type="scientific">Suillus fuscotomentosus</name>
    <dbReference type="NCBI Taxonomy" id="1912939"/>
    <lineage>
        <taxon>Eukaryota</taxon>
        <taxon>Fungi</taxon>
        <taxon>Dikarya</taxon>
        <taxon>Basidiomycota</taxon>
        <taxon>Agaricomycotina</taxon>
        <taxon>Agaricomycetes</taxon>
        <taxon>Agaricomycetidae</taxon>
        <taxon>Boletales</taxon>
        <taxon>Suillineae</taxon>
        <taxon>Suillaceae</taxon>
        <taxon>Suillus</taxon>
    </lineage>
</organism>
<comment type="pathway">
    <text evidence="2">Secondary metabolite biosynthesis.</text>
</comment>
<keyword evidence="7 9" id="KW-0408">Iron</keyword>
<dbReference type="AlphaFoldDB" id="A0AAD4EK41"/>
<evidence type="ECO:0000256" key="3">
    <source>
        <dbReference type="ARBA" id="ARBA00010617"/>
    </source>
</evidence>
<dbReference type="SUPFAM" id="SSF48264">
    <property type="entry name" value="Cytochrome P450"/>
    <property type="match status" value="1"/>
</dbReference>
<dbReference type="InterPro" id="IPR017972">
    <property type="entry name" value="Cyt_P450_CS"/>
</dbReference>
<dbReference type="GO" id="GO:0005506">
    <property type="term" value="F:iron ion binding"/>
    <property type="evidence" value="ECO:0007669"/>
    <property type="project" value="InterPro"/>
</dbReference>
<comment type="cofactor">
    <cofactor evidence="1 9">
        <name>heme</name>
        <dbReference type="ChEBI" id="CHEBI:30413"/>
    </cofactor>
</comment>
<dbReference type="GO" id="GO:0004497">
    <property type="term" value="F:monooxygenase activity"/>
    <property type="evidence" value="ECO:0007669"/>
    <property type="project" value="UniProtKB-KW"/>
</dbReference>
<proteinExistence type="inferred from homology"/>
<dbReference type="Pfam" id="PF00067">
    <property type="entry name" value="p450"/>
    <property type="match status" value="2"/>
</dbReference>
<keyword evidence="11" id="KW-1133">Transmembrane helix</keyword>
<feature type="transmembrane region" description="Helical" evidence="11">
    <location>
        <begin position="12"/>
        <end position="32"/>
    </location>
</feature>
<dbReference type="PANTHER" id="PTHR46300:SF7">
    <property type="entry name" value="P450, PUTATIVE (EUROFUNG)-RELATED"/>
    <property type="match status" value="1"/>
</dbReference>
<dbReference type="RefSeq" id="XP_041233091.1">
    <property type="nucleotide sequence ID" value="XM_041370170.1"/>
</dbReference>
<dbReference type="PRINTS" id="PR00385">
    <property type="entry name" value="P450"/>
</dbReference>
<evidence type="ECO:0000256" key="6">
    <source>
        <dbReference type="ARBA" id="ARBA00023002"/>
    </source>
</evidence>
<evidence type="ECO:0000256" key="12">
    <source>
        <dbReference type="SAM" id="SignalP"/>
    </source>
</evidence>
<feature type="chain" id="PRO_5042242125" evidence="12">
    <location>
        <begin position="20"/>
        <end position="536"/>
    </location>
</feature>
<evidence type="ECO:0000256" key="10">
    <source>
        <dbReference type="RuleBase" id="RU000461"/>
    </source>
</evidence>
<gene>
    <name evidence="13" type="ORF">F5891DRAFT_1274306</name>
</gene>
<dbReference type="PANTHER" id="PTHR46300">
    <property type="entry name" value="P450, PUTATIVE (EUROFUNG)-RELATED-RELATED"/>
    <property type="match status" value="1"/>
</dbReference>
<keyword evidence="4 9" id="KW-0349">Heme</keyword>
<keyword evidence="14" id="KW-1185">Reference proteome</keyword>
<evidence type="ECO:0000313" key="13">
    <source>
        <dbReference type="EMBL" id="KAG1907516.1"/>
    </source>
</evidence>
<dbReference type="GeneID" id="64664468"/>
<keyword evidence="11" id="KW-0812">Transmembrane</keyword>
<dbReference type="Proteomes" id="UP001195769">
    <property type="component" value="Unassembled WGS sequence"/>
</dbReference>
<evidence type="ECO:0000256" key="9">
    <source>
        <dbReference type="PIRSR" id="PIRSR602401-1"/>
    </source>
</evidence>
<dbReference type="CDD" id="cd11065">
    <property type="entry name" value="CYP64-like"/>
    <property type="match status" value="1"/>
</dbReference>